<comment type="caution">
    <text evidence="1">The sequence shown here is derived from an EMBL/GenBank/DDBJ whole genome shotgun (WGS) entry which is preliminary data.</text>
</comment>
<gene>
    <name evidence="1" type="ORF">B296_00053983</name>
</gene>
<organism evidence="1 2">
    <name type="scientific">Ensete ventricosum</name>
    <name type="common">Abyssinian banana</name>
    <name type="synonym">Musa ensete</name>
    <dbReference type="NCBI Taxonomy" id="4639"/>
    <lineage>
        <taxon>Eukaryota</taxon>
        <taxon>Viridiplantae</taxon>
        <taxon>Streptophyta</taxon>
        <taxon>Embryophyta</taxon>
        <taxon>Tracheophyta</taxon>
        <taxon>Spermatophyta</taxon>
        <taxon>Magnoliopsida</taxon>
        <taxon>Liliopsida</taxon>
        <taxon>Zingiberales</taxon>
        <taxon>Musaceae</taxon>
        <taxon>Ensete</taxon>
    </lineage>
</organism>
<dbReference type="EMBL" id="AMZH03035975">
    <property type="protein sequence ID" value="RRT31782.1"/>
    <property type="molecule type" value="Genomic_DNA"/>
</dbReference>
<dbReference type="AlphaFoldDB" id="A0A426WYJ2"/>
<accession>A0A426WYJ2</accession>
<evidence type="ECO:0000313" key="2">
    <source>
        <dbReference type="Proteomes" id="UP000287651"/>
    </source>
</evidence>
<dbReference type="Proteomes" id="UP000287651">
    <property type="component" value="Unassembled WGS sequence"/>
</dbReference>
<evidence type="ECO:0000313" key="1">
    <source>
        <dbReference type="EMBL" id="RRT31782.1"/>
    </source>
</evidence>
<name>A0A426WYJ2_ENSVE</name>
<reference evidence="1 2" key="1">
    <citation type="journal article" date="2014" name="Agronomy (Basel)">
        <title>A Draft Genome Sequence for Ensete ventricosum, the Drought-Tolerant Tree Against Hunger.</title>
        <authorList>
            <person name="Harrison J."/>
            <person name="Moore K.A."/>
            <person name="Paszkiewicz K."/>
            <person name="Jones T."/>
            <person name="Grant M."/>
            <person name="Ambacheew D."/>
            <person name="Muzemil S."/>
            <person name="Studholme D.J."/>
        </authorList>
    </citation>
    <scope>NUCLEOTIDE SEQUENCE [LARGE SCALE GENOMIC DNA]</scope>
</reference>
<sequence length="243" mass="25503">MPPDSSPGPIQPASASASTSVRPNDVSIIRINFRASCFISSLYSSITSLHAVSQQGFSAALGRWRKVVQHVWRRHTSIMHVPEGEGVVVGPERASVVERGAGDGEALGPHQLGEEAGDAGAAVAGDALCGARRLELPVGGEGEEATCGGLDAPEETRRDAVSGDLERAPGLAGSCYLFEHVGAGGGEVDDGDGRPLRGGRGVVVEVRPRVRVRDFADRLEVERVRMVVANRLGGCRHDREAVS</sequence>
<proteinExistence type="predicted"/>
<protein>
    <submittedName>
        <fullName evidence="1">Uncharacterized protein</fullName>
    </submittedName>
</protein>